<dbReference type="EMBL" id="CP029480">
    <property type="protein sequence ID" value="AWW00900.1"/>
    <property type="molecule type" value="Genomic_DNA"/>
</dbReference>
<evidence type="ECO:0000313" key="7">
    <source>
        <dbReference type="Proteomes" id="UP000249873"/>
    </source>
</evidence>
<gene>
    <name evidence="6" type="ORF">DJ013_12780</name>
</gene>
<dbReference type="SUPFAM" id="SSF53649">
    <property type="entry name" value="Alkaline phosphatase-like"/>
    <property type="match status" value="1"/>
</dbReference>
<dbReference type="KEGG" id="als:DJ013_12780"/>
<reference evidence="6 7" key="1">
    <citation type="submission" date="2018-05" db="EMBL/GenBank/DDBJ databases">
        <title>Complete genome sequence of Arcticibacterium luteifluviistationis SM1504T, a cytophagaceae bacterium isolated from Arctic surface seawater.</title>
        <authorList>
            <person name="Li Y."/>
            <person name="Qin Q.-L."/>
        </authorList>
    </citation>
    <scope>NUCLEOTIDE SEQUENCE [LARGE SCALE GENOMIC DNA]</scope>
    <source>
        <strain evidence="6 7">SM1504</strain>
    </source>
</reference>
<dbReference type="GO" id="GO:0004035">
    <property type="term" value="F:alkaline phosphatase activity"/>
    <property type="evidence" value="ECO:0007669"/>
    <property type="project" value="InterPro"/>
</dbReference>
<evidence type="ECO:0000256" key="2">
    <source>
        <dbReference type="ARBA" id="ARBA00022723"/>
    </source>
</evidence>
<dbReference type="PANTHER" id="PTHR10151:SF120">
    <property type="entry name" value="BIS(5'-ADENOSYL)-TRIPHOSPHATASE"/>
    <property type="match status" value="1"/>
</dbReference>
<dbReference type="GO" id="GO:0046872">
    <property type="term" value="F:metal ion binding"/>
    <property type="evidence" value="ECO:0007669"/>
    <property type="project" value="UniProtKB-KW"/>
</dbReference>
<evidence type="ECO:0000256" key="3">
    <source>
        <dbReference type="ARBA" id="ARBA00022729"/>
    </source>
</evidence>
<feature type="binding site" evidence="5">
    <location>
        <begin position="123"/>
        <end position="125"/>
    </location>
    <ligand>
        <name>substrate</name>
    </ligand>
</feature>
<keyword evidence="7" id="KW-1185">Reference proteome</keyword>
<dbReference type="AlphaFoldDB" id="A0A2Z4GHR8"/>
<keyword evidence="3" id="KW-0732">Signal</keyword>
<protein>
    <submittedName>
        <fullName evidence="6">Alkaline phosphatase family protein</fullName>
    </submittedName>
</protein>
<dbReference type="Gene3D" id="3.40.720.10">
    <property type="entry name" value="Alkaline Phosphatase, subunit A"/>
    <property type="match status" value="1"/>
</dbReference>
<dbReference type="Gene3D" id="3.30.1360.150">
    <property type="match status" value="1"/>
</dbReference>
<dbReference type="InterPro" id="IPR002591">
    <property type="entry name" value="Phosphodiest/P_Trfase"/>
</dbReference>
<name>A0A2Z4GHR8_9BACT</name>
<sequence>MRYEYLYRFQDKYGEGGFKRLMGEGFNCKNNNYHYASTVTGPGHAHVYTGSVPAVSGIVGNDWFDKASGKDMYVASDSTVSTVGEGSERAGMMSPNNLKVTTITDQIRLASQFKSKVVGVAIKDRGAILPAGHTGDAYWYDSSTGNWITSTHYRNTLPTWVQAFNDKNVAEDYATKTWETLYPIDTYTESEEDKQPYENRLNGQKEAIFPHTFTVGSIASTPWGNTMTLDIALEALKNESLGQDDITDFLAISFSSPDYVGHAFGPQSKEVQDTYLRLDLEIERLLNTLDAQVGKGAYTLFLSADHAVAEIPAFLKKHDMPAGLFLGGEVTKEANAIISKAYGEGEWILSLKNYEFYLNRALMAEKNITVDQIKNLIAPVLSMQEGIYSVINLESFGNDNIPPFYKEKIQNIYNPKRSGEIMVLVEPGWFHGYGTRGTTHGTMWAYDTHVPLLFFGNGIKHGETVKPTYISDIAPTVSQLLNIQEPSGSVGTPLGEALK</sequence>
<feature type="active site" description="Phosphothreonine intermediate" evidence="4">
    <location>
        <position position="40"/>
    </location>
</feature>
<accession>A0A2Z4GHR8</accession>
<dbReference type="Proteomes" id="UP000249873">
    <property type="component" value="Chromosome"/>
</dbReference>
<keyword evidence="2" id="KW-0479">Metal-binding</keyword>
<evidence type="ECO:0000256" key="1">
    <source>
        <dbReference type="ARBA" id="ARBA00022553"/>
    </source>
</evidence>
<dbReference type="CDD" id="cd16016">
    <property type="entry name" value="AP-SPAP"/>
    <property type="match status" value="1"/>
</dbReference>
<organism evidence="6 7">
    <name type="scientific">Arcticibacterium luteifluviistationis</name>
    <dbReference type="NCBI Taxonomy" id="1784714"/>
    <lineage>
        <taxon>Bacteria</taxon>
        <taxon>Pseudomonadati</taxon>
        <taxon>Bacteroidota</taxon>
        <taxon>Cytophagia</taxon>
        <taxon>Cytophagales</taxon>
        <taxon>Leadbetterellaceae</taxon>
        <taxon>Arcticibacterium</taxon>
    </lineage>
</organism>
<dbReference type="PANTHER" id="PTHR10151">
    <property type="entry name" value="ECTONUCLEOTIDE PYROPHOSPHATASE/PHOSPHODIESTERASE"/>
    <property type="match status" value="1"/>
</dbReference>
<dbReference type="NCBIfam" id="NF042991">
    <property type="entry name" value="alk_phos_PafA"/>
    <property type="match status" value="1"/>
</dbReference>
<dbReference type="Pfam" id="PF01663">
    <property type="entry name" value="Phosphodiest"/>
    <property type="match status" value="1"/>
</dbReference>
<dbReference type="PIRSF" id="PIRSF031924">
    <property type="entry name" value="Pi-irrepressible_AP"/>
    <property type="match status" value="1"/>
</dbReference>
<evidence type="ECO:0000256" key="4">
    <source>
        <dbReference type="PIRSR" id="PIRSR031924-50"/>
    </source>
</evidence>
<dbReference type="InterPro" id="IPR017850">
    <property type="entry name" value="Alkaline_phosphatase_core_sf"/>
</dbReference>
<feature type="binding site" evidence="5">
    <location>
        <position position="61"/>
    </location>
    <ligand>
        <name>substrate</name>
    </ligand>
</feature>
<evidence type="ECO:0000313" key="6">
    <source>
        <dbReference type="EMBL" id="AWW00900.1"/>
    </source>
</evidence>
<keyword evidence="1 4" id="KW-0597">Phosphoprotein</keyword>
<dbReference type="InterPro" id="IPR026263">
    <property type="entry name" value="Alkaline_phosphatase_prok"/>
</dbReference>
<evidence type="ECO:0000256" key="5">
    <source>
        <dbReference type="PIRSR" id="PIRSR031924-51"/>
    </source>
</evidence>
<proteinExistence type="predicted"/>
<dbReference type="OrthoDB" id="9766127at2"/>